<proteinExistence type="predicted"/>
<feature type="region of interest" description="Disordered" evidence="2">
    <location>
        <begin position="140"/>
        <end position="166"/>
    </location>
</feature>
<keyword evidence="3" id="KW-0472">Membrane</keyword>
<keyword evidence="3" id="KW-1133">Transmembrane helix</keyword>
<sequence length="584" mass="61975">MLAAPVTSVVFSIISAAAIFFSAIVLVRVRALPLWGKFVGALLAIYGVAAFVLAIKSGTPYVQLFHGGSEWNRLPFWLQGAPVGTLFVIPLAIVLEFVDTVSRQTGKLSTWLVHAAMLGVCLAIAIMAVRAEPQPGITAATGNDYNTGEPATKAAPSGIFNDSGSSSQPALTLGDYTTGQQNAPAAANNHTVTLTVPKFRVASSLGEQQAPARHAFLVLSTVWKNTGPAKYLVPDVINHLFLLIDGERQATLSDATAAAPHRLPLDQLVIPATGDSVSGEYVFAIPDHGVTSVDLLFIDTDQGDMHLALFGRTPPAPRTIAGPANNELIEAGVLGTEEVNAVGNTPAPPGQKYAVIAVRMRGLSKGNLVRFDAALYSVLRDADGYNYQVSQVADLDDEFTSATQLLPEIPCRGMLAFLVPASHSALTLAINLPGYKSMEFALPNTGGSPRSRKPLLSIEDRDTLTLSVLGLRRVPSVGNNAAASGKNYLVLDVLFTSKADQGIEFQTAEQLILLDGDNQITADSDALDALPHPLKENSVIPPHGQARFEVAYQVPATTSHFAIRYRGFQMETKESLPEVPGSGQ</sequence>
<evidence type="ECO:0000256" key="1">
    <source>
        <dbReference type="ARBA" id="ARBA00022729"/>
    </source>
</evidence>
<protein>
    <recommendedName>
        <fullName evidence="6">DUF4352 domain-containing protein</fullName>
    </recommendedName>
</protein>
<evidence type="ECO:0000313" key="4">
    <source>
        <dbReference type="EMBL" id="SPF38358.1"/>
    </source>
</evidence>
<evidence type="ECO:0000313" key="5">
    <source>
        <dbReference type="Proteomes" id="UP000238701"/>
    </source>
</evidence>
<evidence type="ECO:0000256" key="3">
    <source>
        <dbReference type="SAM" id="Phobius"/>
    </source>
</evidence>
<accession>A0A2U3KFE7</accession>
<reference evidence="5" key="1">
    <citation type="submission" date="2018-02" db="EMBL/GenBank/DDBJ databases">
        <authorList>
            <person name="Hausmann B."/>
        </authorList>
    </citation>
    <scope>NUCLEOTIDE SEQUENCE [LARGE SCALE GENOMIC DNA]</scope>
    <source>
        <strain evidence="5">Peat soil MAG SbA1</strain>
    </source>
</reference>
<organism evidence="4 5">
    <name type="scientific">Candidatus Sulfotelmatobacter kueseliae</name>
    <dbReference type="NCBI Taxonomy" id="2042962"/>
    <lineage>
        <taxon>Bacteria</taxon>
        <taxon>Pseudomonadati</taxon>
        <taxon>Acidobacteriota</taxon>
        <taxon>Terriglobia</taxon>
        <taxon>Terriglobales</taxon>
        <taxon>Candidatus Korobacteraceae</taxon>
        <taxon>Candidatus Sulfotelmatobacter</taxon>
    </lineage>
</organism>
<evidence type="ECO:0000256" key="2">
    <source>
        <dbReference type="SAM" id="MobiDB-lite"/>
    </source>
</evidence>
<keyword evidence="3" id="KW-0812">Transmembrane</keyword>
<evidence type="ECO:0008006" key="6">
    <source>
        <dbReference type="Google" id="ProtNLM"/>
    </source>
</evidence>
<feature type="transmembrane region" description="Helical" evidence="3">
    <location>
        <begin position="34"/>
        <end position="56"/>
    </location>
</feature>
<dbReference type="AlphaFoldDB" id="A0A2U3KFE7"/>
<keyword evidence="1" id="KW-0732">Signal</keyword>
<dbReference type="Proteomes" id="UP000238701">
    <property type="component" value="Unassembled WGS sequence"/>
</dbReference>
<feature type="transmembrane region" description="Helical" evidence="3">
    <location>
        <begin position="110"/>
        <end position="129"/>
    </location>
</feature>
<name>A0A2U3KFE7_9BACT</name>
<gene>
    <name evidence="4" type="ORF">SBA1_20058</name>
</gene>
<feature type="transmembrane region" description="Helical" evidence="3">
    <location>
        <begin position="6"/>
        <end position="27"/>
    </location>
</feature>
<dbReference type="EMBL" id="OMOD01000111">
    <property type="protein sequence ID" value="SPF38358.1"/>
    <property type="molecule type" value="Genomic_DNA"/>
</dbReference>
<dbReference type="InterPro" id="IPR029050">
    <property type="entry name" value="Immunoprotect_excell_Ig-like"/>
</dbReference>
<feature type="transmembrane region" description="Helical" evidence="3">
    <location>
        <begin position="76"/>
        <end position="98"/>
    </location>
</feature>
<dbReference type="Gene3D" id="2.60.40.1240">
    <property type="match status" value="1"/>
</dbReference>